<accession>A0A533QBS8</accession>
<organism evidence="1 2">
    <name type="scientific">Candidatus Jettenia ecosi</name>
    <dbReference type="NCBI Taxonomy" id="2494326"/>
    <lineage>
        <taxon>Bacteria</taxon>
        <taxon>Pseudomonadati</taxon>
        <taxon>Planctomycetota</taxon>
        <taxon>Candidatus Brocadiia</taxon>
        <taxon>Candidatus Brocadiales</taxon>
        <taxon>Candidatus Brocadiaceae</taxon>
        <taxon>Candidatus Jettenia</taxon>
    </lineage>
</organism>
<comment type="caution">
    <text evidence="1">The sequence shown here is derived from an EMBL/GenBank/DDBJ whole genome shotgun (WGS) entry which is preliminary data.</text>
</comment>
<evidence type="ECO:0000313" key="2">
    <source>
        <dbReference type="Proteomes" id="UP000319783"/>
    </source>
</evidence>
<dbReference type="EMBL" id="SULG01000026">
    <property type="protein sequence ID" value="TLD42187.1"/>
    <property type="molecule type" value="Genomic_DNA"/>
</dbReference>
<gene>
    <name evidence="1" type="ORF">JETT_1585</name>
</gene>
<dbReference type="Proteomes" id="UP000319783">
    <property type="component" value="Unassembled WGS sequence"/>
</dbReference>
<proteinExistence type="predicted"/>
<reference evidence="1 2" key="1">
    <citation type="submission" date="2019-04" db="EMBL/GenBank/DDBJ databases">
        <title>Genome of a novel bacterium Candidatus Jettenia ecosi reconstructed from metagenome of an anammox bioreactor.</title>
        <authorList>
            <person name="Mardanov A.V."/>
            <person name="Beletsky A.V."/>
            <person name="Ravin N.V."/>
            <person name="Botchkova E.A."/>
            <person name="Litti Y.V."/>
            <person name="Nozhevnikova A.N."/>
        </authorList>
    </citation>
    <scope>NUCLEOTIDE SEQUENCE [LARGE SCALE GENOMIC DNA]</scope>
    <source>
        <strain evidence="1">J2</strain>
    </source>
</reference>
<sequence length="237" mass="26249">MGYNPFQSSSSPKTGCYASAANVDLSSRGFNPHPVRRLDATLATQAIRRILSMFQSSSSPKTGCYMWLSSIRDLSVLFQSSSSPKTGCYIASRLQLVLWFKVSILIQSEDWMLLDCGGCTTGLPPVSILIQSEDWMLRYATTRRNPCIKFQSSSSPKTGCYYPPAVTSTLFTLFQSSSSPKTGCYDQLVRSVVNSPFVSILIQSEDWMLRVPNADRRIGIRFQSSSSPKTGCYATTF</sequence>
<name>A0A533QBS8_9BACT</name>
<dbReference type="AlphaFoldDB" id="A0A533QBS8"/>
<evidence type="ECO:0000313" key="1">
    <source>
        <dbReference type="EMBL" id="TLD42187.1"/>
    </source>
</evidence>
<protein>
    <submittedName>
        <fullName evidence="1">Uncharacterized protein</fullName>
    </submittedName>
</protein>